<dbReference type="InterPro" id="IPR012340">
    <property type="entry name" value="NA-bd_OB-fold"/>
</dbReference>
<protein>
    <recommendedName>
        <fullName evidence="4">Telomeric single stranded DNA binding POT1/Cdc13 domain-containing protein</fullName>
    </recommendedName>
</protein>
<dbReference type="Gene3D" id="2.40.50.140">
    <property type="entry name" value="Nucleic acid-binding proteins"/>
    <property type="match status" value="1"/>
</dbReference>
<dbReference type="EMBL" id="OZ022407">
    <property type="protein sequence ID" value="CAK9438718.1"/>
    <property type="molecule type" value="Genomic_DNA"/>
</dbReference>
<dbReference type="SUPFAM" id="SSF50249">
    <property type="entry name" value="Nucleic acid-binding proteins"/>
    <property type="match status" value="1"/>
</dbReference>
<feature type="compositionally biased region" description="Polar residues" evidence="1">
    <location>
        <begin position="254"/>
        <end position="271"/>
    </location>
</feature>
<feature type="region of interest" description="Disordered" evidence="1">
    <location>
        <begin position="240"/>
        <end position="272"/>
    </location>
</feature>
<evidence type="ECO:0000313" key="3">
    <source>
        <dbReference type="Proteomes" id="UP001497383"/>
    </source>
</evidence>
<gene>
    <name evidence="2" type="ORF">LODBEIA_P29420</name>
</gene>
<proteinExistence type="predicted"/>
<dbReference type="GeneID" id="92208138"/>
<evidence type="ECO:0008006" key="4">
    <source>
        <dbReference type="Google" id="ProtNLM"/>
    </source>
</evidence>
<evidence type="ECO:0000256" key="1">
    <source>
        <dbReference type="SAM" id="MobiDB-lite"/>
    </source>
</evidence>
<keyword evidence="3" id="KW-1185">Reference proteome</keyword>
<sequence>MVSATPAIAKLKDVELMARDFIKGKVRINNEVYKTRSYFLLLSIEPIPRFSDTVSFYVTDFTSHSQCCREDRHHERSEEALNLNLRMDQVVRLIVHEDHLDTLSDQYQAAFDGCKLNLKKMWQGNRKQGLNVEDKVIIFGVTCQWRSFENKLEPYTFDFNIVEYDELQEKKQQVTGDLYRNILKQTKFVQLNAELINKVIPKDFVKSPSIATSAPSIKTAPPQAIPGLKIRSKYHNNQLSAPATGNAVEPARQDVSTSITNKPDTTSSSKKAAQEFFISSDSSIPELSSYDEDSQSRYSDPLVEPEKQVGDVGDNVGAEVELIKDSIATPPARKQSLTGIENKNNNKRKKKKKDWDHHNLSPPKTSPLGSSPNTVSSKITPQKRKLEETLNDSRSPIKPGFHSIRQLRDMTMEKDDKIYKTTCKIVGTVPNNWSLLCGEAFDDKHCSKSSGTNKIIMHELEIILADVNMEVDKDNIINDKDVLSVYLNGWDILKFLHLKNVDEAYVNIGKLQKQLDTQGLITAQGKPLELDLDLFKVRRKIGNDSQHQVIWKANIAV</sequence>
<name>A0ABP0ZM46_9ASCO</name>
<accession>A0ABP0ZM46</accession>
<dbReference type="RefSeq" id="XP_066829880.1">
    <property type="nucleotide sequence ID" value="XM_066972997.1"/>
</dbReference>
<feature type="compositionally biased region" description="Polar residues" evidence="1">
    <location>
        <begin position="367"/>
        <end position="380"/>
    </location>
</feature>
<feature type="region of interest" description="Disordered" evidence="1">
    <location>
        <begin position="284"/>
        <end position="400"/>
    </location>
</feature>
<organism evidence="2 3">
    <name type="scientific">Lodderomyces beijingensis</name>
    <dbReference type="NCBI Taxonomy" id="1775926"/>
    <lineage>
        <taxon>Eukaryota</taxon>
        <taxon>Fungi</taxon>
        <taxon>Dikarya</taxon>
        <taxon>Ascomycota</taxon>
        <taxon>Saccharomycotina</taxon>
        <taxon>Pichiomycetes</taxon>
        <taxon>Debaryomycetaceae</taxon>
        <taxon>Candida/Lodderomyces clade</taxon>
        <taxon>Lodderomyces</taxon>
    </lineage>
</organism>
<evidence type="ECO:0000313" key="2">
    <source>
        <dbReference type="EMBL" id="CAK9438718.1"/>
    </source>
</evidence>
<reference evidence="2 3" key="1">
    <citation type="submission" date="2024-03" db="EMBL/GenBank/DDBJ databases">
        <authorList>
            <person name="Brejova B."/>
        </authorList>
    </citation>
    <scope>NUCLEOTIDE SEQUENCE [LARGE SCALE GENOMIC DNA]</scope>
    <source>
        <strain evidence="2 3">CBS 14171</strain>
    </source>
</reference>
<dbReference type="Proteomes" id="UP001497383">
    <property type="component" value="Chromosome 3"/>
</dbReference>